<dbReference type="Gene3D" id="3.40.50.300">
    <property type="entry name" value="P-loop containing nucleotide triphosphate hydrolases"/>
    <property type="match status" value="1"/>
</dbReference>
<protein>
    <submittedName>
        <fullName evidence="1">Uncharacterized protein</fullName>
    </submittedName>
</protein>
<feature type="non-terminal residue" evidence="1">
    <location>
        <position position="1"/>
    </location>
</feature>
<organism evidence="1">
    <name type="scientific">marine sediment metagenome</name>
    <dbReference type="NCBI Taxonomy" id="412755"/>
    <lineage>
        <taxon>unclassified sequences</taxon>
        <taxon>metagenomes</taxon>
        <taxon>ecological metagenomes</taxon>
    </lineage>
</organism>
<gene>
    <name evidence="1" type="ORF">S12H4_40846</name>
</gene>
<evidence type="ECO:0000313" key="1">
    <source>
        <dbReference type="EMBL" id="GAI96373.1"/>
    </source>
</evidence>
<proteinExistence type="predicted"/>
<comment type="caution">
    <text evidence="1">The sequence shown here is derived from an EMBL/GenBank/DDBJ whole genome shotgun (WGS) entry which is preliminary data.</text>
</comment>
<accession>X1STT8</accession>
<dbReference type="EMBL" id="BARW01024830">
    <property type="protein sequence ID" value="GAI96373.1"/>
    <property type="molecule type" value="Genomic_DNA"/>
</dbReference>
<sequence length="94" mass="11078">GLTIWLEVAAEVISTRISQDSSRAEHEMDIKELIQRIKLRDSADRERLEEFYGISFQDKKNFNVILRNEGYSLEKLKEKIKNILNENFPPPEQN</sequence>
<dbReference type="AlphaFoldDB" id="X1STT8"/>
<dbReference type="InterPro" id="IPR027417">
    <property type="entry name" value="P-loop_NTPase"/>
</dbReference>
<reference evidence="1" key="1">
    <citation type="journal article" date="2014" name="Front. Microbiol.">
        <title>High frequency of phylogenetically diverse reductive dehalogenase-homologous genes in deep subseafloor sedimentary metagenomes.</title>
        <authorList>
            <person name="Kawai M."/>
            <person name="Futagami T."/>
            <person name="Toyoda A."/>
            <person name="Takaki Y."/>
            <person name="Nishi S."/>
            <person name="Hori S."/>
            <person name="Arai W."/>
            <person name="Tsubouchi T."/>
            <person name="Morono Y."/>
            <person name="Uchiyama I."/>
            <person name="Ito T."/>
            <person name="Fujiyama A."/>
            <person name="Inagaki F."/>
            <person name="Takami H."/>
        </authorList>
    </citation>
    <scope>NUCLEOTIDE SEQUENCE</scope>
    <source>
        <strain evidence="1">Expedition CK06-06</strain>
    </source>
</reference>
<name>X1STT8_9ZZZZ</name>